<comment type="domain">
    <text evidence="1">The RNA-interacting domain 2 (RD2) is essential for both interaction with the CR4-CR5 domain of TERC and for DNA synthesis.</text>
</comment>
<organism evidence="3 4">
    <name type="scientific">Marmota monax</name>
    <name type="common">Woodchuck</name>
    <dbReference type="NCBI Taxonomy" id="9995"/>
    <lineage>
        <taxon>Eukaryota</taxon>
        <taxon>Metazoa</taxon>
        <taxon>Chordata</taxon>
        <taxon>Craniata</taxon>
        <taxon>Vertebrata</taxon>
        <taxon>Euteleostomi</taxon>
        <taxon>Mammalia</taxon>
        <taxon>Eutheria</taxon>
        <taxon>Euarchontoglires</taxon>
        <taxon>Glires</taxon>
        <taxon>Rodentia</taxon>
        <taxon>Sciuromorpha</taxon>
        <taxon>Sciuridae</taxon>
        <taxon>Xerinae</taxon>
        <taxon>Marmotini</taxon>
        <taxon>Marmota</taxon>
    </lineage>
</organism>
<dbReference type="GO" id="GO:0046872">
    <property type="term" value="F:metal ion binding"/>
    <property type="evidence" value="ECO:0007669"/>
    <property type="project" value="UniProtKB-KW"/>
</dbReference>
<feature type="region of interest" description="Disordered" evidence="2">
    <location>
        <begin position="1"/>
        <end position="24"/>
    </location>
</feature>
<comment type="function">
    <text evidence="1">Telomerase is a ribonucleoprotein enzyme essential for the replication of chromosome termini in most eukaryotes. Active in progenitor and cancer cells. Inactive, or very low activity, in normal somatic cells. Catalytic component of the teleromerase holoenzyme complex whose main activity is the elongation of telomeres by acting as a reverse transcriptase that adds simple sequence repeats to chromosome ends by copying a template sequence within the RNA component of the enzyme. Catalyzes the RNA-dependent extension of 3'-chromosomal termini with the 6-nucleotide telomeric repeat unit, 5'-TTAGGG-3'. The catalytic cycle involves primer binding, primer extension and release of product once the template boundary has been reached or nascent product translocation followed by further extension. More active on substrates containing 2 or 3 telomeric repeats. Telomerase activity is regulated by a number of factors including telomerase complex-associated proteins, chaperones and polypeptide modifiers. Modulates Wnt signaling. Plays important roles in aging and antiapoptosis.</text>
</comment>
<dbReference type="GO" id="GO:0007004">
    <property type="term" value="P:telomere maintenance via telomerase"/>
    <property type="evidence" value="ECO:0007669"/>
    <property type="project" value="TreeGrafter"/>
</dbReference>
<keyword evidence="1" id="KW-0779">Telomere</keyword>
<evidence type="ECO:0000313" key="3">
    <source>
        <dbReference type="EMBL" id="KAF7473990.1"/>
    </source>
</evidence>
<dbReference type="EC" id="2.7.7.49" evidence="1"/>
<comment type="similarity">
    <text evidence="1">Belongs to the reverse transcriptase family. Telomerase subfamily.</text>
</comment>
<keyword evidence="1" id="KW-0479">Metal-binding</keyword>
<sequence>MALPQGPGQGGKPGSYWETELQGHRTGAGGWGHLGPGWLLQAPGRLGFREQQPHPVANTALWLRALVRGVPEYGCKINLQKTVVNFPVESEAPSGAAPLQLPAHCLFPWCGLLLDSQTLEVFCDYSR</sequence>
<evidence type="ECO:0000256" key="1">
    <source>
        <dbReference type="RuleBase" id="RU365061"/>
    </source>
</evidence>
<proteinExistence type="inferred from homology"/>
<comment type="subcellular location">
    <subcellularLocation>
        <location evidence="1">Nucleus</location>
        <location evidence="1">Nucleolus</location>
    </subcellularLocation>
    <subcellularLocation>
        <location evidence="1">Nucleus</location>
        <location evidence="1">Nucleoplasm</location>
    </subcellularLocation>
    <subcellularLocation>
        <location evidence="1">Nucleus</location>
    </subcellularLocation>
    <subcellularLocation>
        <location evidence="1">Chromosome</location>
        <location evidence="1">Telomere</location>
    </subcellularLocation>
    <subcellularLocation>
        <location evidence="1">Cytoplasm</location>
    </subcellularLocation>
    <subcellularLocation>
        <location evidence="1">Nucleus</location>
        <location evidence="1">PML body</location>
    </subcellularLocation>
    <text evidence="1">Shuttling between nuclear and cytoplasm depends on cell cycle, phosphorylation states, transformation and DNA damage. Diffuse localization in the nucleoplasm. Enriched in nucleoli of certain cell types. Translocated to the cytoplasm via nuclear pores in a CRM1/RAN-dependent manner involving oxidative stress-mediated phosphorylation at Tyr. Dephosphorylation at this site by SHP2 retains TERT in the nucleus. Translocated to the nucleus by phosphorylation by AKT.</text>
</comment>
<dbReference type="PANTHER" id="PTHR12066">
    <property type="entry name" value="TELOMERASE REVERSE TRANSCRIPTASE"/>
    <property type="match status" value="1"/>
</dbReference>
<protein>
    <recommendedName>
        <fullName evidence="1">Telomerase reverse transcriptase</fullName>
        <ecNumber evidence="1">2.7.7.49</ecNumber>
    </recommendedName>
    <alternativeName>
        <fullName evidence="1">Telomerase catalytic subunit</fullName>
    </alternativeName>
</protein>
<name>A0A834QAS0_MARMO</name>
<dbReference type="GO" id="GO:0005737">
    <property type="term" value="C:cytoplasm"/>
    <property type="evidence" value="ECO:0007669"/>
    <property type="project" value="UniProtKB-SubCell"/>
</dbReference>
<keyword evidence="1" id="KW-0548">Nucleotidyltransferase</keyword>
<evidence type="ECO:0000256" key="2">
    <source>
        <dbReference type="SAM" id="MobiDB-lite"/>
    </source>
</evidence>
<dbReference type="GO" id="GO:0042162">
    <property type="term" value="F:telomeric DNA binding"/>
    <property type="evidence" value="ECO:0007669"/>
    <property type="project" value="TreeGrafter"/>
</dbReference>
<dbReference type="GO" id="GO:0000333">
    <property type="term" value="C:telomerase catalytic core complex"/>
    <property type="evidence" value="ECO:0007669"/>
    <property type="project" value="TreeGrafter"/>
</dbReference>
<reference evidence="3" key="1">
    <citation type="submission" date="2020-08" db="EMBL/GenBank/DDBJ databases">
        <authorList>
            <person name="Shumante A."/>
            <person name="Zimin A.V."/>
            <person name="Puiu D."/>
            <person name="Salzberg S.L."/>
        </authorList>
    </citation>
    <scope>NUCLEOTIDE SEQUENCE</scope>
    <source>
        <strain evidence="3">WC2-LM</strain>
        <tissue evidence="3">Liver</tissue>
    </source>
</reference>
<dbReference type="GO" id="GO:0003720">
    <property type="term" value="F:telomerase activity"/>
    <property type="evidence" value="ECO:0007669"/>
    <property type="project" value="InterPro"/>
</dbReference>
<dbReference type="AlphaFoldDB" id="A0A834QAS0"/>
<dbReference type="GO" id="GO:0000781">
    <property type="term" value="C:chromosome, telomeric region"/>
    <property type="evidence" value="ECO:0007669"/>
    <property type="project" value="UniProtKB-SubCell"/>
</dbReference>
<dbReference type="InterPro" id="IPR003545">
    <property type="entry name" value="Telomerase_RT"/>
</dbReference>
<keyword evidence="1" id="KW-0695">RNA-directed DNA polymerase</keyword>
<keyword evidence="1" id="KW-0460">Magnesium</keyword>
<accession>A0A834QAS0</accession>
<keyword evidence="1" id="KW-0158">Chromosome</keyword>
<dbReference type="Proteomes" id="UP000662637">
    <property type="component" value="Unassembled WGS sequence"/>
</dbReference>
<comment type="domain">
    <text evidence="1">The primer grip sequence in the RT domain is required for telomerase activity and for stable association with short telomeric primers.</text>
</comment>
<keyword evidence="1" id="KW-0539">Nucleus</keyword>
<comment type="catalytic activity">
    <reaction evidence="1">
        <text>DNA(n) + a 2'-deoxyribonucleoside 5'-triphosphate = DNA(n+1) + diphosphate</text>
        <dbReference type="Rhea" id="RHEA:22508"/>
        <dbReference type="Rhea" id="RHEA-COMP:17339"/>
        <dbReference type="Rhea" id="RHEA-COMP:17340"/>
        <dbReference type="ChEBI" id="CHEBI:33019"/>
        <dbReference type="ChEBI" id="CHEBI:61560"/>
        <dbReference type="ChEBI" id="CHEBI:173112"/>
        <dbReference type="EC" id="2.7.7.49"/>
    </reaction>
</comment>
<evidence type="ECO:0000313" key="4">
    <source>
        <dbReference type="Proteomes" id="UP000662637"/>
    </source>
</evidence>
<dbReference type="GO" id="GO:0016605">
    <property type="term" value="C:PML body"/>
    <property type="evidence" value="ECO:0007669"/>
    <property type="project" value="UniProtKB-SubCell"/>
</dbReference>
<dbReference type="GO" id="GO:0070034">
    <property type="term" value="F:telomerase RNA binding"/>
    <property type="evidence" value="ECO:0007669"/>
    <property type="project" value="TreeGrafter"/>
</dbReference>
<keyword evidence="1" id="KW-0808">Transferase</keyword>
<dbReference type="GO" id="GO:0005730">
    <property type="term" value="C:nucleolus"/>
    <property type="evidence" value="ECO:0007669"/>
    <property type="project" value="UniProtKB-SubCell"/>
</dbReference>
<gene>
    <name evidence="3" type="ORF">GHT09_015325</name>
</gene>
<comment type="domain">
    <text evidence="1">The RNA-interacting domain 1 (RD1)/N-terminal extension (NTE) is required for interaction with the pseudoknot-template domain of each of TERC dimers. It contains anchor sites that bind primer nucleotides upstream of the RNA-DNA hybrid and is thus an essential determinant of repeat addition processivity.</text>
</comment>
<comment type="caution">
    <text evidence="3">The sequence shown here is derived from an EMBL/GenBank/DDBJ whole genome shotgun (WGS) entry which is preliminary data.</text>
</comment>
<dbReference type="PANTHER" id="PTHR12066:SF0">
    <property type="entry name" value="TELOMERASE REVERSE TRANSCRIPTASE"/>
    <property type="match status" value="1"/>
</dbReference>
<dbReference type="EMBL" id="WJEC01004541">
    <property type="protein sequence ID" value="KAF7473990.1"/>
    <property type="molecule type" value="Genomic_DNA"/>
</dbReference>